<dbReference type="EnsemblMetazoa" id="XM_038217062.1">
    <property type="protein sequence ID" value="XP_038072990.1"/>
    <property type="gene ID" value="LOC119741313"/>
</dbReference>
<dbReference type="PROSITE" id="PS51158">
    <property type="entry name" value="ALPHA_KINASE"/>
    <property type="match status" value="1"/>
</dbReference>
<dbReference type="OrthoDB" id="301415at2759"/>
<dbReference type="CDD" id="cd04515">
    <property type="entry name" value="Alpha_kinase"/>
    <property type="match status" value="1"/>
</dbReference>
<name>A0A914BAX5_PATMI</name>
<proteinExistence type="predicted"/>
<keyword evidence="4" id="KW-0418">Kinase</keyword>
<dbReference type="AlphaFoldDB" id="A0A914BAX5"/>
<dbReference type="InterPro" id="IPR004166">
    <property type="entry name" value="a-kinase_dom"/>
</dbReference>
<keyword evidence="8" id="KW-1185">Reference proteome</keyword>
<accession>A0A914BAX5</accession>
<dbReference type="PANTHER" id="PTHR45992:SF11">
    <property type="entry name" value="ALPHA-TYPE PROTEIN KINASE DOMAIN-CONTAINING PROTEIN"/>
    <property type="match status" value="1"/>
</dbReference>
<organism evidence="7 8">
    <name type="scientific">Patiria miniata</name>
    <name type="common">Bat star</name>
    <name type="synonym">Asterina miniata</name>
    <dbReference type="NCBI Taxonomy" id="46514"/>
    <lineage>
        <taxon>Eukaryota</taxon>
        <taxon>Metazoa</taxon>
        <taxon>Echinodermata</taxon>
        <taxon>Eleutherozoa</taxon>
        <taxon>Asterozoa</taxon>
        <taxon>Asteroidea</taxon>
        <taxon>Valvatacea</taxon>
        <taxon>Valvatida</taxon>
        <taxon>Asterinidae</taxon>
        <taxon>Patiria</taxon>
    </lineage>
</organism>
<evidence type="ECO:0000256" key="3">
    <source>
        <dbReference type="ARBA" id="ARBA00022741"/>
    </source>
</evidence>
<evidence type="ECO:0000313" key="8">
    <source>
        <dbReference type="Proteomes" id="UP000887568"/>
    </source>
</evidence>
<evidence type="ECO:0000256" key="2">
    <source>
        <dbReference type="ARBA" id="ARBA00022679"/>
    </source>
</evidence>
<dbReference type="SMART" id="SM00811">
    <property type="entry name" value="Alpha_kinase"/>
    <property type="match status" value="1"/>
</dbReference>
<dbReference type="Gene3D" id="3.20.200.10">
    <property type="entry name" value="MHCK/EF2 kinase"/>
    <property type="match status" value="1"/>
</dbReference>
<protein>
    <recommendedName>
        <fullName evidence="6">Alpha-type protein kinase domain-containing protein</fullName>
    </recommendedName>
</protein>
<dbReference type="InterPro" id="IPR051852">
    <property type="entry name" value="Alpha-type_PK"/>
</dbReference>
<dbReference type="SUPFAM" id="SSF56112">
    <property type="entry name" value="Protein kinase-like (PK-like)"/>
    <property type="match status" value="1"/>
</dbReference>
<evidence type="ECO:0000313" key="7">
    <source>
        <dbReference type="EnsemblMetazoa" id="XP_038072990.1"/>
    </source>
</evidence>
<sequence length="290" mass="32954">MGNAQSHKSEQFSFNGRQVCARFNEDDLISEGESRCTFRGIIKPIDSHRFQSGKNCVVRMCTKRRKDNVNEYNWQPKARIEIAMKMAQQFNESGRSHEMISFPYPGFTTVKKVRPPVKCTVYEGAPLIIERYLHDYSWFLSNSSHVLEPTKLPSAFCHFTYHQSNGAFLVTNLKGVQKGSRYTFTDPAIHSCEEGKFGYYGRTDLGVYGMIKFFSVHICTHICEGLLTPDKSKIPRMLNSTVDAFIDRAIAARPAGSTYDVELLHHGLKPERIRTLHNEIAAALAGYRSP</sequence>
<feature type="domain" description="Alpha-type protein kinase" evidence="6">
    <location>
        <begin position="1"/>
        <end position="232"/>
    </location>
</feature>
<keyword evidence="2" id="KW-0808">Transferase</keyword>
<evidence type="ECO:0000259" key="6">
    <source>
        <dbReference type="PROSITE" id="PS51158"/>
    </source>
</evidence>
<keyword evidence="3" id="KW-0547">Nucleotide-binding</keyword>
<dbReference type="PANTHER" id="PTHR45992">
    <property type="entry name" value="EUKARYOTIC ELONGATION FACTOR 2 KINASE-RELATED"/>
    <property type="match status" value="1"/>
</dbReference>
<dbReference type="GeneID" id="119741313"/>
<dbReference type="Pfam" id="PF02816">
    <property type="entry name" value="Alpha_kinase"/>
    <property type="match status" value="1"/>
</dbReference>
<reference evidence="7" key="1">
    <citation type="submission" date="2022-11" db="UniProtKB">
        <authorList>
            <consortium name="EnsemblMetazoa"/>
        </authorList>
    </citation>
    <scope>IDENTIFICATION</scope>
</reference>
<evidence type="ECO:0000256" key="5">
    <source>
        <dbReference type="ARBA" id="ARBA00022840"/>
    </source>
</evidence>
<dbReference type="GO" id="GO:0005524">
    <property type="term" value="F:ATP binding"/>
    <property type="evidence" value="ECO:0007669"/>
    <property type="project" value="UniProtKB-KW"/>
</dbReference>
<dbReference type="GO" id="GO:0004674">
    <property type="term" value="F:protein serine/threonine kinase activity"/>
    <property type="evidence" value="ECO:0007669"/>
    <property type="project" value="UniProtKB-KW"/>
</dbReference>
<dbReference type="InterPro" id="IPR011009">
    <property type="entry name" value="Kinase-like_dom_sf"/>
</dbReference>
<evidence type="ECO:0000256" key="1">
    <source>
        <dbReference type="ARBA" id="ARBA00022527"/>
    </source>
</evidence>
<dbReference type="RefSeq" id="XP_038072990.1">
    <property type="nucleotide sequence ID" value="XM_038217062.1"/>
</dbReference>
<evidence type="ECO:0000256" key="4">
    <source>
        <dbReference type="ARBA" id="ARBA00022777"/>
    </source>
</evidence>
<keyword evidence="1" id="KW-0723">Serine/threonine-protein kinase</keyword>
<keyword evidence="5" id="KW-0067">ATP-binding</keyword>
<dbReference type="Proteomes" id="UP000887568">
    <property type="component" value="Unplaced"/>
</dbReference>